<dbReference type="GO" id="GO:0016567">
    <property type="term" value="P:protein ubiquitination"/>
    <property type="evidence" value="ECO:0007669"/>
    <property type="project" value="InterPro"/>
</dbReference>
<evidence type="ECO:0000313" key="3">
    <source>
        <dbReference type="EMBL" id="CAF1359554.1"/>
    </source>
</evidence>
<keyword evidence="1" id="KW-1133">Transmembrane helix</keyword>
<dbReference type="InterPro" id="IPR052085">
    <property type="entry name" value="WD-SAM-U-box"/>
</dbReference>
<dbReference type="AlphaFoldDB" id="A0A815HWU5"/>
<dbReference type="PANTHER" id="PTHR46573:SF1">
    <property type="entry name" value="WD REPEAT, SAM AND U-BOX DOMAIN-CONTAINING PROTEIN 1"/>
    <property type="match status" value="1"/>
</dbReference>
<dbReference type="InterPro" id="IPR003613">
    <property type="entry name" value="Ubox_domain"/>
</dbReference>
<dbReference type="SUPFAM" id="SSF57850">
    <property type="entry name" value="RING/U-box"/>
    <property type="match status" value="1"/>
</dbReference>
<gene>
    <name evidence="6" type="ORF">BYL167_LOCUS19264</name>
    <name evidence="3" type="ORF">CJN711_LOCUS19859</name>
    <name evidence="8" type="ORF">GIL414_LOCUS18242</name>
    <name evidence="4" type="ORF">KQP761_LOCUS29963</name>
    <name evidence="5" type="ORF">MBJ925_LOCUS25537</name>
    <name evidence="7" type="ORF">SMN809_LOCUS17889</name>
</gene>
<organism evidence="3 9">
    <name type="scientific">Rotaria magnacalcarata</name>
    <dbReference type="NCBI Taxonomy" id="392030"/>
    <lineage>
        <taxon>Eukaryota</taxon>
        <taxon>Metazoa</taxon>
        <taxon>Spiralia</taxon>
        <taxon>Gnathifera</taxon>
        <taxon>Rotifera</taxon>
        <taxon>Eurotatoria</taxon>
        <taxon>Bdelloidea</taxon>
        <taxon>Philodinida</taxon>
        <taxon>Philodinidae</taxon>
        <taxon>Rotaria</taxon>
    </lineage>
</organism>
<dbReference type="Proteomes" id="UP000681967">
    <property type="component" value="Unassembled WGS sequence"/>
</dbReference>
<name>A0A815HWU5_9BILA</name>
<reference evidence="3" key="1">
    <citation type="submission" date="2021-02" db="EMBL/GenBank/DDBJ databases">
        <authorList>
            <person name="Nowell W R."/>
        </authorList>
    </citation>
    <scope>NUCLEOTIDE SEQUENCE</scope>
</reference>
<dbReference type="SMART" id="SM00504">
    <property type="entry name" value="Ubox"/>
    <property type="match status" value="1"/>
</dbReference>
<evidence type="ECO:0000313" key="7">
    <source>
        <dbReference type="EMBL" id="CAF4112832.1"/>
    </source>
</evidence>
<comment type="caution">
    <text evidence="3">The sequence shown here is derived from an EMBL/GenBank/DDBJ whole genome shotgun (WGS) entry which is preliminary data.</text>
</comment>
<dbReference type="Gene3D" id="2.60.120.260">
    <property type="entry name" value="Galactose-binding domain-like"/>
    <property type="match status" value="1"/>
</dbReference>
<dbReference type="Gene3D" id="3.30.40.10">
    <property type="entry name" value="Zinc/RING finger domain, C3HC4 (zinc finger)"/>
    <property type="match status" value="1"/>
</dbReference>
<dbReference type="EMBL" id="CAJOBH010008127">
    <property type="protein sequence ID" value="CAF4104079.1"/>
    <property type="molecule type" value="Genomic_DNA"/>
</dbReference>
<dbReference type="EMBL" id="CAJNRE010013507">
    <property type="protein sequence ID" value="CAF2118793.1"/>
    <property type="molecule type" value="Genomic_DNA"/>
</dbReference>
<dbReference type="EMBL" id="CAJOBI010008441">
    <property type="protein sequence ID" value="CAF4112832.1"/>
    <property type="molecule type" value="Genomic_DNA"/>
</dbReference>
<dbReference type="EMBL" id="CAJOBJ010008938">
    <property type="protein sequence ID" value="CAF4125141.1"/>
    <property type="molecule type" value="Genomic_DNA"/>
</dbReference>
<dbReference type="PANTHER" id="PTHR46573">
    <property type="entry name" value="WD REPEAT, SAM AND U-BOX DOMAIN-CONTAINING PROTEIN 1"/>
    <property type="match status" value="1"/>
</dbReference>
<dbReference type="InterPro" id="IPR013083">
    <property type="entry name" value="Znf_RING/FYVE/PHD"/>
</dbReference>
<dbReference type="CDD" id="cd16655">
    <property type="entry name" value="RING-Ubox_WDSUB1-like"/>
    <property type="match status" value="1"/>
</dbReference>
<dbReference type="PROSITE" id="PS51698">
    <property type="entry name" value="U_BOX"/>
    <property type="match status" value="1"/>
</dbReference>
<feature type="domain" description="U-box" evidence="2">
    <location>
        <begin position="12"/>
        <end position="86"/>
    </location>
</feature>
<keyword evidence="1" id="KW-0472">Membrane</keyword>
<dbReference type="Proteomes" id="UP000663834">
    <property type="component" value="Unassembled WGS sequence"/>
</dbReference>
<evidence type="ECO:0000313" key="5">
    <source>
        <dbReference type="EMBL" id="CAF2118793.1"/>
    </source>
</evidence>
<proteinExistence type="predicted"/>
<evidence type="ECO:0000256" key="1">
    <source>
        <dbReference type="SAM" id="Phobius"/>
    </source>
</evidence>
<dbReference type="OrthoDB" id="10064100at2759"/>
<evidence type="ECO:0000313" key="8">
    <source>
        <dbReference type="EMBL" id="CAF4125141.1"/>
    </source>
</evidence>
<evidence type="ECO:0000313" key="6">
    <source>
        <dbReference type="EMBL" id="CAF4104079.1"/>
    </source>
</evidence>
<dbReference type="EMBL" id="CAJNOW010016564">
    <property type="protein sequence ID" value="CAF1650951.1"/>
    <property type="molecule type" value="Genomic_DNA"/>
</dbReference>
<accession>A0A815HWU5</accession>
<keyword evidence="1" id="KW-0812">Transmembrane</keyword>
<sequence length="362" mass="40593">MKVARAQDESFDASYDLFDPITQELFRDPVTAEDGHVYERSTITKWITEYNGTSPFTRKPIDVNKLQPNDGIRELADRHRHLSVSYKRKSTGEDEVVSLPLAGLRPIPTNRNVEISRFFANARTSLSLTYTRCTSRFERCLTSFRSICCELSTLCEGFGLALLFGLCVFITIGIPVLTALAMKNNRHTWRKPSRLDNCIKQILPFSYGFSAPTLVAPTPNFTTIYRFPSVTWYRTHQNSTILFFSFKAVQNVYIDDVSLIGNGISRELLADGDFESGTLNMSRWVFCSPNGLSQASVVPRVSAASPGTGSFVFYSPASNETRYLWQILNVTDQSSTSLANLTFGIEAPQSTNLSTSQVLVRF</sequence>
<feature type="transmembrane region" description="Helical" evidence="1">
    <location>
        <begin position="158"/>
        <end position="181"/>
    </location>
</feature>
<evidence type="ECO:0000259" key="2">
    <source>
        <dbReference type="PROSITE" id="PS51698"/>
    </source>
</evidence>
<dbReference type="Proteomes" id="UP000663855">
    <property type="component" value="Unassembled WGS sequence"/>
</dbReference>
<protein>
    <recommendedName>
        <fullName evidence="2">U-box domain-containing protein</fullName>
    </recommendedName>
</protein>
<evidence type="ECO:0000313" key="4">
    <source>
        <dbReference type="EMBL" id="CAF1650951.1"/>
    </source>
</evidence>
<dbReference type="GO" id="GO:0004842">
    <property type="term" value="F:ubiquitin-protein transferase activity"/>
    <property type="evidence" value="ECO:0007669"/>
    <property type="project" value="InterPro"/>
</dbReference>
<dbReference type="Pfam" id="PF04564">
    <property type="entry name" value="U-box"/>
    <property type="match status" value="1"/>
</dbReference>
<evidence type="ECO:0000313" key="9">
    <source>
        <dbReference type="Proteomes" id="UP000663855"/>
    </source>
</evidence>
<dbReference type="EMBL" id="CAJNOV010009351">
    <property type="protein sequence ID" value="CAF1359554.1"/>
    <property type="molecule type" value="Genomic_DNA"/>
</dbReference>
<dbReference type="Proteomes" id="UP000663824">
    <property type="component" value="Unassembled WGS sequence"/>
</dbReference>
<dbReference type="Proteomes" id="UP000681720">
    <property type="component" value="Unassembled WGS sequence"/>
</dbReference>
<dbReference type="Proteomes" id="UP000676336">
    <property type="component" value="Unassembled WGS sequence"/>
</dbReference>